<dbReference type="Proteomes" id="UP001521150">
    <property type="component" value="Unassembled WGS sequence"/>
</dbReference>
<reference evidence="2 3" key="1">
    <citation type="submission" date="2021-12" db="EMBL/GenBank/DDBJ databases">
        <title>Genome sequence of Kibdelosporangium philippinense ATCC 49844.</title>
        <authorList>
            <person name="Fedorov E.A."/>
            <person name="Omeragic M."/>
            <person name="Shalygina K.F."/>
            <person name="Maclea K.S."/>
        </authorList>
    </citation>
    <scope>NUCLEOTIDE SEQUENCE [LARGE SCALE GENOMIC DNA]</scope>
    <source>
        <strain evidence="2 3">ATCC 49844</strain>
    </source>
</reference>
<evidence type="ECO:0000313" key="2">
    <source>
        <dbReference type="EMBL" id="MCE7008176.1"/>
    </source>
</evidence>
<name>A0ABS8ZK65_9PSEU</name>
<dbReference type="EMBL" id="JAJVCN010000003">
    <property type="protein sequence ID" value="MCE7008176.1"/>
    <property type="molecule type" value="Genomic_DNA"/>
</dbReference>
<protein>
    <recommendedName>
        <fullName evidence="4">Peptidoglycan binding domain-containing protein</fullName>
    </recommendedName>
</protein>
<evidence type="ECO:0008006" key="4">
    <source>
        <dbReference type="Google" id="ProtNLM"/>
    </source>
</evidence>
<proteinExistence type="predicted"/>
<keyword evidence="3" id="KW-1185">Reference proteome</keyword>
<feature type="region of interest" description="Disordered" evidence="1">
    <location>
        <begin position="157"/>
        <end position="176"/>
    </location>
</feature>
<sequence>MWCKGYPGAYEVFTWSILSTSVGWVRDDIGLGPDNPYVDVKLMSSLLTMDAYIKLGSGSGAIRDVQRWLNATYLHRADFAIVPCDGIYGRAVQTAMLFGLQYEIGMADGVANGNFGPGTREGIRTQATVSQGSTDGAKRFVRLYQAVLRFNRYDSPFTGTRGDRQRGVPRHRQADP</sequence>
<gene>
    <name evidence="2" type="ORF">LWC34_35965</name>
</gene>
<evidence type="ECO:0000256" key="1">
    <source>
        <dbReference type="SAM" id="MobiDB-lite"/>
    </source>
</evidence>
<feature type="compositionally biased region" description="Basic and acidic residues" evidence="1">
    <location>
        <begin position="161"/>
        <end position="176"/>
    </location>
</feature>
<evidence type="ECO:0000313" key="3">
    <source>
        <dbReference type="Proteomes" id="UP001521150"/>
    </source>
</evidence>
<comment type="caution">
    <text evidence="2">The sequence shown here is derived from an EMBL/GenBank/DDBJ whole genome shotgun (WGS) entry which is preliminary data.</text>
</comment>
<organism evidence="2 3">
    <name type="scientific">Kibdelosporangium philippinense</name>
    <dbReference type="NCBI Taxonomy" id="211113"/>
    <lineage>
        <taxon>Bacteria</taxon>
        <taxon>Bacillati</taxon>
        <taxon>Actinomycetota</taxon>
        <taxon>Actinomycetes</taxon>
        <taxon>Pseudonocardiales</taxon>
        <taxon>Pseudonocardiaceae</taxon>
        <taxon>Kibdelosporangium</taxon>
    </lineage>
</organism>
<accession>A0ABS8ZK65</accession>